<dbReference type="CDD" id="cd00118">
    <property type="entry name" value="LysM"/>
    <property type="match status" value="5"/>
</dbReference>
<evidence type="ECO:0000313" key="6">
    <source>
        <dbReference type="Proteomes" id="UP000663853"/>
    </source>
</evidence>
<evidence type="ECO:0000313" key="5">
    <source>
        <dbReference type="EMBL" id="CAE6504017.1"/>
    </source>
</evidence>
<keyword evidence="2" id="KW-0843">Virulence</keyword>
<sequence>MSLYYLHRAQTIAFGSTMWAKFLHSLTLGTLLLEAKAAFNIYSSLEDFPDGVDSNSACGKALNSSIACDGAIGLSIAGAALDSSSLTALCSASCYQSLMSYRATISSTCDSSVVLRGTDATFPITYLVDNLIFTYNTTCIKDKTTGNWCAQFFNSSWSGTTTDQGIENLPTSVLCSSCVMQNLLISQQSVIGYDPDFVSTAWPTIQSKCGITTSITDPGQAHINLTTPDPGPRTCLSGKTYTVKSGDNCQTIATASNVATNDLITINSILPGCSSLWVGQVLCLPFACETYTVQSGDTCNSIVASRPMDMTLAQLLTWNSFIDPWCSNLIAGETICVRTPGGAFTPNPSSGGSIPTGTLITSATPAPTGTAPGAPTNCGRWYIVSAGETCNTVILSQGITMADFRAANPQINDGCTNLWADTAYCVYQVIKGPVPSSYVNPPSTIAHGTTTNCYQYYTAVSGDTCTSISYSQVASVTDILRWNLGLNAQCSNLAVDSSYCVWGDPEGASTTASTSTGSALPTATLADPSLTASFSCTYTWCDATITTAPVTVTSTASSAAPTTTGVPRPSNAAPNSTTSCKKWYTVVSGDYCYLICQNQGCTVPDLQTWNPDLGTDCVAQLGVAYCVSA</sequence>
<keyword evidence="1" id="KW-0147">Chitin-binding</keyword>
<dbReference type="EMBL" id="CAJMXA010003575">
    <property type="protein sequence ID" value="CAE6504017.1"/>
    <property type="molecule type" value="Genomic_DNA"/>
</dbReference>
<feature type="domain" description="LysM" evidence="4">
    <location>
        <begin position="582"/>
        <end position="627"/>
    </location>
</feature>
<dbReference type="GO" id="GO:0008061">
    <property type="term" value="F:chitin binding"/>
    <property type="evidence" value="ECO:0007669"/>
    <property type="project" value="UniProtKB-KW"/>
</dbReference>
<feature type="domain" description="LysM" evidence="4">
    <location>
        <begin position="289"/>
        <end position="337"/>
    </location>
</feature>
<proteinExistence type="predicted"/>
<reference evidence="5" key="1">
    <citation type="submission" date="2021-01" db="EMBL/GenBank/DDBJ databases">
        <authorList>
            <person name="Kaushik A."/>
        </authorList>
    </citation>
    <scope>NUCLEOTIDE SEQUENCE</scope>
    <source>
        <strain evidence="5">AG6-10EEA</strain>
    </source>
</reference>
<dbReference type="Proteomes" id="UP000663853">
    <property type="component" value="Unassembled WGS sequence"/>
</dbReference>
<dbReference type="InterPro" id="IPR036779">
    <property type="entry name" value="LysM_dom_sf"/>
</dbReference>
<dbReference type="Gene3D" id="3.10.350.10">
    <property type="entry name" value="LysM domain"/>
    <property type="match status" value="5"/>
</dbReference>
<feature type="domain" description="LysM" evidence="4">
    <location>
        <begin position="380"/>
        <end position="426"/>
    </location>
</feature>
<dbReference type="PANTHER" id="PTHR34997">
    <property type="entry name" value="AM15"/>
    <property type="match status" value="1"/>
</dbReference>
<dbReference type="InterPro" id="IPR018392">
    <property type="entry name" value="LysM"/>
</dbReference>
<feature type="domain" description="LysM" evidence="4">
    <location>
        <begin position="455"/>
        <end position="501"/>
    </location>
</feature>
<evidence type="ECO:0000256" key="1">
    <source>
        <dbReference type="ARBA" id="ARBA00022669"/>
    </source>
</evidence>
<dbReference type="SUPFAM" id="SSF54106">
    <property type="entry name" value="LysM domain"/>
    <property type="match status" value="5"/>
</dbReference>
<evidence type="ECO:0000259" key="4">
    <source>
        <dbReference type="PROSITE" id="PS51782"/>
    </source>
</evidence>
<protein>
    <recommendedName>
        <fullName evidence="4">LysM domain-containing protein</fullName>
    </recommendedName>
</protein>
<feature type="compositionally biased region" description="Low complexity" evidence="3">
    <location>
        <begin position="557"/>
        <end position="567"/>
    </location>
</feature>
<comment type="caution">
    <text evidence="5">The sequence shown here is derived from an EMBL/GenBank/DDBJ whole genome shotgun (WGS) entry which is preliminary data.</text>
</comment>
<evidence type="ECO:0000256" key="2">
    <source>
        <dbReference type="ARBA" id="ARBA00023026"/>
    </source>
</evidence>
<name>A0A8H3CWY5_9AGAM</name>
<gene>
    <name evidence="5" type="ORF">RDB_LOCUS116868</name>
</gene>
<evidence type="ECO:0000256" key="3">
    <source>
        <dbReference type="SAM" id="MobiDB-lite"/>
    </source>
</evidence>
<dbReference type="InterPro" id="IPR052210">
    <property type="entry name" value="LysM1-like"/>
</dbReference>
<dbReference type="SMART" id="SM00257">
    <property type="entry name" value="LysM"/>
    <property type="match status" value="5"/>
</dbReference>
<dbReference type="Pfam" id="PF01476">
    <property type="entry name" value="LysM"/>
    <property type="match status" value="5"/>
</dbReference>
<dbReference type="PANTHER" id="PTHR34997:SF1">
    <property type="entry name" value="PEPTIDOGLYCAN-BINDING LYSIN DOMAIN"/>
    <property type="match status" value="1"/>
</dbReference>
<organism evidence="5 6">
    <name type="scientific">Rhizoctonia solani</name>
    <dbReference type="NCBI Taxonomy" id="456999"/>
    <lineage>
        <taxon>Eukaryota</taxon>
        <taxon>Fungi</taxon>
        <taxon>Dikarya</taxon>
        <taxon>Basidiomycota</taxon>
        <taxon>Agaricomycotina</taxon>
        <taxon>Agaricomycetes</taxon>
        <taxon>Cantharellales</taxon>
        <taxon>Ceratobasidiaceae</taxon>
        <taxon>Rhizoctonia</taxon>
    </lineage>
</organism>
<feature type="region of interest" description="Disordered" evidence="3">
    <location>
        <begin position="557"/>
        <end position="577"/>
    </location>
</feature>
<feature type="domain" description="LysM" evidence="4">
    <location>
        <begin position="239"/>
        <end position="284"/>
    </location>
</feature>
<accession>A0A8H3CWY5</accession>
<dbReference type="PROSITE" id="PS51782">
    <property type="entry name" value="LYSM"/>
    <property type="match status" value="5"/>
</dbReference>
<dbReference type="AlphaFoldDB" id="A0A8H3CWY5"/>